<accession>A0A516SGL7</accession>
<protein>
    <submittedName>
        <fullName evidence="1">Uncharacterized protein</fullName>
    </submittedName>
</protein>
<reference evidence="2" key="1">
    <citation type="submission" date="2019-07" db="EMBL/GenBank/DDBJ databases">
        <title>Chitinimonas sp. nov., isolated from Ny-Alesund, arctica soil.</title>
        <authorList>
            <person name="Xu Q."/>
            <person name="Peng F."/>
        </authorList>
    </citation>
    <scope>NUCLEOTIDE SEQUENCE [LARGE SCALE GENOMIC DNA]</scope>
    <source>
        <strain evidence="2">R3-44</strain>
    </source>
</reference>
<name>A0A516SGL7_9NEIS</name>
<dbReference type="RefSeq" id="WP_144278700.1">
    <property type="nucleotide sequence ID" value="NZ_CP041730.1"/>
</dbReference>
<gene>
    <name evidence="1" type="ORF">FNU76_13550</name>
</gene>
<evidence type="ECO:0000313" key="2">
    <source>
        <dbReference type="Proteomes" id="UP000317550"/>
    </source>
</evidence>
<dbReference type="EMBL" id="CP041730">
    <property type="protein sequence ID" value="QDQ27307.1"/>
    <property type="molecule type" value="Genomic_DNA"/>
</dbReference>
<dbReference type="KEGG" id="cari:FNU76_13550"/>
<sequence length="138" mass="16214">MQYIHFSRYGWYAAKRSVSIYSSNNRKLYSNEQSLVEVRVQKVELEGSFSFWYQQMNSNKSFVLAQNQATLIDYDRSGRLTDMKLMTYAEHRLTGLFTGAALGGVQSLRSYWRDGLPDQDVRADYREYLFHHDYHADG</sequence>
<proteinExistence type="predicted"/>
<evidence type="ECO:0000313" key="1">
    <source>
        <dbReference type="EMBL" id="QDQ27307.1"/>
    </source>
</evidence>
<organism evidence="1 2">
    <name type="scientific">Chitinimonas arctica</name>
    <dbReference type="NCBI Taxonomy" id="2594795"/>
    <lineage>
        <taxon>Bacteria</taxon>
        <taxon>Pseudomonadati</taxon>
        <taxon>Pseudomonadota</taxon>
        <taxon>Betaproteobacteria</taxon>
        <taxon>Neisseriales</taxon>
        <taxon>Chitinibacteraceae</taxon>
        <taxon>Chitinimonas</taxon>
    </lineage>
</organism>
<dbReference type="AlphaFoldDB" id="A0A516SGL7"/>
<keyword evidence="2" id="KW-1185">Reference proteome</keyword>
<dbReference type="Proteomes" id="UP000317550">
    <property type="component" value="Chromosome"/>
</dbReference>